<dbReference type="AlphaFoldDB" id="A0AAD4PA78"/>
<dbReference type="GO" id="GO:0051082">
    <property type="term" value="F:unfolded protein binding"/>
    <property type="evidence" value="ECO:0007669"/>
    <property type="project" value="TreeGrafter"/>
</dbReference>
<evidence type="ECO:0000313" key="4">
    <source>
        <dbReference type="Proteomes" id="UP001190926"/>
    </source>
</evidence>
<comment type="caution">
    <text evidence="3">The sequence shown here is derived from an EMBL/GenBank/DDBJ whole genome shotgun (WGS) entry which is preliminary data.</text>
</comment>
<evidence type="ECO:0000313" key="3">
    <source>
        <dbReference type="EMBL" id="KAH6831432.1"/>
    </source>
</evidence>
<dbReference type="Proteomes" id="UP001190926">
    <property type="component" value="Unassembled WGS sequence"/>
</dbReference>
<dbReference type="GO" id="GO:0070072">
    <property type="term" value="P:vacuolar proton-transporting V-type ATPase complex assembly"/>
    <property type="evidence" value="ECO:0007669"/>
    <property type="project" value="InterPro"/>
</dbReference>
<gene>
    <name evidence="3" type="ORF">C2S53_016552</name>
</gene>
<proteinExistence type="predicted"/>
<organism evidence="3 4">
    <name type="scientific">Perilla frutescens var. hirtella</name>
    <name type="common">Perilla citriodora</name>
    <name type="synonym">Perilla setoyensis</name>
    <dbReference type="NCBI Taxonomy" id="608512"/>
    <lineage>
        <taxon>Eukaryota</taxon>
        <taxon>Viridiplantae</taxon>
        <taxon>Streptophyta</taxon>
        <taxon>Embryophyta</taxon>
        <taxon>Tracheophyta</taxon>
        <taxon>Spermatophyta</taxon>
        <taxon>Magnoliopsida</taxon>
        <taxon>eudicotyledons</taxon>
        <taxon>Gunneridae</taxon>
        <taxon>Pentapetalae</taxon>
        <taxon>asterids</taxon>
        <taxon>lamiids</taxon>
        <taxon>Lamiales</taxon>
        <taxon>Lamiaceae</taxon>
        <taxon>Nepetoideae</taxon>
        <taxon>Elsholtzieae</taxon>
        <taxon>Perilla</taxon>
    </lineage>
</organism>
<dbReference type="Pfam" id="PF21730">
    <property type="entry name" value="Vma22_CCDC115"/>
    <property type="match status" value="1"/>
</dbReference>
<evidence type="ECO:0000256" key="2">
    <source>
        <dbReference type="SAM" id="MobiDB-lite"/>
    </source>
</evidence>
<dbReference type="InterPro" id="IPR040357">
    <property type="entry name" value="Vma22/CCDC115"/>
</dbReference>
<sequence>MQSSENGTESTDMLMESDQHILNFLDSMDAYLILMDSLSSTLRQGWLELASARHSMGAARVSSTLFDLKSHRASTTLDVDTVDTNVELPQFTLCKWASSDDPEKNYEEANLNDDESLPNKPESPQVQYNEPQERREDSGESLVSPNDHARKARSRSLSMFGTLVSPKLRATQLSFETALEMLVEISNVRASLLHAHNQVQKDLKAAK</sequence>
<evidence type="ECO:0000256" key="1">
    <source>
        <dbReference type="ARBA" id="ARBA00093634"/>
    </source>
</evidence>
<reference evidence="3 4" key="1">
    <citation type="journal article" date="2021" name="Nat. Commun.">
        <title>Incipient diploidization of the medicinal plant Perilla within 10,000 years.</title>
        <authorList>
            <person name="Zhang Y."/>
            <person name="Shen Q."/>
            <person name="Leng L."/>
            <person name="Zhang D."/>
            <person name="Chen S."/>
            <person name="Shi Y."/>
            <person name="Ning Z."/>
            <person name="Chen S."/>
        </authorList>
    </citation>
    <scope>NUCLEOTIDE SEQUENCE [LARGE SCALE GENOMIC DNA]</scope>
    <source>
        <strain evidence="4">cv. PC099</strain>
    </source>
</reference>
<name>A0AAD4PA78_PERFH</name>
<dbReference type="PANTHER" id="PTHR31996:SF2">
    <property type="entry name" value="COILED-COIL DOMAIN-CONTAINING PROTEIN 115"/>
    <property type="match status" value="1"/>
</dbReference>
<keyword evidence="4" id="KW-1185">Reference proteome</keyword>
<accession>A0AAD4PA78</accession>
<protein>
    <recommendedName>
        <fullName evidence="1">Vacuolar ATPase assembly protein VMA22</fullName>
    </recommendedName>
</protein>
<feature type="region of interest" description="Disordered" evidence="2">
    <location>
        <begin position="102"/>
        <end position="154"/>
    </location>
</feature>
<dbReference type="EMBL" id="SDAM02000091">
    <property type="protein sequence ID" value="KAH6831432.1"/>
    <property type="molecule type" value="Genomic_DNA"/>
</dbReference>
<dbReference type="PANTHER" id="PTHR31996">
    <property type="entry name" value="COILED-COIL DOMAIN-CONTAINING PROTEIN 115"/>
    <property type="match status" value="1"/>
</dbReference>